<dbReference type="GO" id="GO:0030983">
    <property type="term" value="F:mismatched DNA binding"/>
    <property type="evidence" value="ECO:0007669"/>
    <property type="project" value="InterPro"/>
</dbReference>
<evidence type="ECO:0000259" key="4">
    <source>
        <dbReference type="SMART" id="SM01340"/>
    </source>
</evidence>
<dbReference type="Gene3D" id="3.30.230.10">
    <property type="match status" value="1"/>
</dbReference>
<dbReference type="Pfam" id="PF01119">
    <property type="entry name" value="DNA_mis_repair"/>
    <property type="match status" value="1"/>
</dbReference>
<dbReference type="SUPFAM" id="SSF54211">
    <property type="entry name" value="Ribosomal protein S5 domain 2-like"/>
    <property type="match status" value="1"/>
</dbReference>
<accession>X1B3U0</accession>
<feature type="domain" description="DNA mismatch repair protein S5" evidence="4">
    <location>
        <begin position="147"/>
        <end position="236"/>
    </location>
</feature>
<evidence type="ECO:0000313" key="5">
    <source>
        <dbReference type="EMBL" id="GAG78873.1"/>
    </source>
</evidence>
<dbReference type="GO" id="GO:0006298">
    <property type="term" value="P:mismatch repair"/>
    <property type="evidence" value="ECO:0007669"/>
    <property type="project" value="InterPro"/>
</dbReference>
<dbReference type="PROSITE" id="PS00058">
    <property type="entry name" value="DNA_MISMATCH_REPAIR_1"/>
    <property type="match status" value="1"/>
</dbReference>
<dbReference type="GO" id="GO:0032300">
    <property type="term" value="C:mismatch repair complex"/>
    <property type="evidence" value="ECO:0007669"/>
    <property type="project" value="InterPro"/>
</dbReference>
<feature type="non-terminal residue" evidence="5">
    <location>
        <position position="1"/>
    </location>
</feature>
<dbReference type="SUPFAM" id="SSF55874">
    <property type="entry name" value="ATPase domain of HSP90 chaperone/DNA topoisomerase II/histidine kinase"/>
    <property type="match status" value="1"/>
</dbReference>
<evidence type="ECO:0000256" key="3">
    <source>
        <dbReference type="ARBA" id="ARBA00023204"/>
    </source>
</evidence>
<dbReference type="AlphaFoldDB" id="X1B3U0"/>
<reference evidence="5" key="1">
    <citation type="journal article" date="2014" name="Front. Microbiol.">
        <title>High frequency of phylogenetically diverse reductive dehalogenase-homologous genes in deep subseafloor sedimentary metagenomes.</title>
        <authorList>
            <person name="Kawai M."/>
            <person name="Futagami T."/>
            <person name="Toyoda A."/>
            <person name="Takaki Y."/>
            <person name="Nishi S."/>
            <person name="Hori S."/>
            <person name="Arai W."/>
            <person name="Tsubouchi T."/>
            <person name="Morono Y."/>
            <person name="Uchiyama I."/>
            <person name="Ito T."/>
            <person name="Fujiyama A."/>
            <person name="Inagaki F."/>
            <person name="Takami H."/>
        </authorList>
    </citation>
    <scope>NUCLEOTIDE SEQUENCE</scope>
    <source>
        <strain evidence="5">Expedition CK06-06</strain>
    </source>
</reference>
<gene>
    <name evidence="5" type="ORF">S01H4_35457</name>
</gene>
<dbReference type="GO" id="GO:0140664">
    <property type="term" value="F:ATP-dependent DNA damage sensor activity"/>
    <property type="evidence" value="ECO:0007669"/>
    <property type="project" value="InterPro"/>
</dbReference>
<proteinExistence type="inferred from homology"/>
<organism evidence="5">
    <name type="scientific">marine sediment metagenome</name>
    <dbReference type="NCBI Taxonomy" id="412755"/>
    <lineage>
        <taxon>unclassified sequences</taxon>
        <taxon>metagenomes</taxon>
        <taxon>ecological metagenomes</taxon>
    </lineage>
</organism>
<dbReference type="Gene3D" id="3.30.565.10">
    <property type="entry name" value="Histidine kinase-like ATPase, C-terminal domain"/>
    <property type="match status" value="1"/>
</dbReference>
<dbReference type="InterPro" id="IPR013507">
    <property type="entry name" value="DNA_mismatch_S5_2-like"/>
</dbReference>
<dbReference type="GO" id="GO:0005524">
    <property type="term" value="F:ATP binding"/>
    <property type="evidence" value="ECO:0007669"/>
    <property type="project" value="InterPro"/>
</dbReference>
<keyword evidence="2" id="KW-0227">DNA damage</keyword>
<dbReference type="PANTHER" id="PTHR10073">
    <property type="entry name" value="DNA MISMATCH REPAIR PROTEIN MLH, PMS, MUTL"/>
    <property type="match status" value="1"/>
</dbReference>
<dbReference type="NCBIfam" id="TIGR00585">
    <property type="entry name" value="mutl"/>
    <property type="match status" value="1"/>
</dbReference>
<dbReference type="CDD" id="cd00782">
    <property type="entry name" value="MutL_Trans"/>
    <property type="match status" value="1"/>
</dbReference>
<comment type="caution">
    <text evidence="5">The sequence shown here is derived from an EMBL/GenBank/DDBJ whole genome shotgun (WGS) entry which is preliminary data.</text>
</comment>
<dbReference type="InterPro" id="IPR014721">
    <property type="entry name" value="Ribsml_uS5_D2-typ_fold_subgr"/>
</dbReference>
<sequence>WYSPDEIVIAFERHTSSKINRFEDLEVLSTLGFRGEALASIAAVSQVEITSRIKEKERGVKLILEDRKIIDKKEIFCPIGTDIKVKNLFYNIPARQKFLKKDFTELGHITDIIQRYSLAYPHIHFIYMHNDLNILNCPALNDLKTTVFHIYGKNVAKFMEPINFEEGNLKLHGLLGHSEISKNNRTLSSIILNKRYVISDLLFRAIQEAYKGTLMTGKFPFFVLHLEIDPSKKFLLK</sequence>
<dbReference type="InterPro" id="IPR002099">
    <property type="entry name" value="MutL/Mlh/PMS"/>
</dbReference>
<evidence type="ECO:0000256" key="1">
    <source>
        <dbReference type="ARBA" id="ARBA00006082"/>
    </source>
</evidence>
<dbReference type="PANTHER" id="PTHR10073:SF12">
    <property type="entry name" value="DNA MISMATCH REPAIR PROTEIN MLH1"/>
    <property type="match status" value="1"/>
</dbReference>
<dbReference type="InterPro" id="IPR038973">
    <property type="entry name" value="MutL/Mlh/Pms-like"/>
</dbReference>
<name>X1B3U0_9ZZZZ</name>
<dbReference type="InterPro" id="IPR014762">
    <property type="entry name" value="DNA_mismatch_repair_CS"/>
</dbReference>
<comment type="similarity">
    <text evidence="1">Belongs to the DNA mismatch repair MutL/HexB family.</text>
</comment>
<evidence type="ECO:0000256" key="2">
    <source>
        <dbReference type="ARBA" id="ARBA00022763"/>
    </source>
</evidence>
<dbReference type="SMART" id="SM01340">
    <property type="entry name" value="DNA_mis_repair"/>
    <property type="match status" value="1"/>
</dbReference>
<protein>
    <recommendedName>
        <fullName evidence="4">DNA mismatch repair protein S5 domain-containing protein</fullName>
    </recommendedName>
</protein>
<dbReference type="EMBL" id="BART01018856">
    <property type="protein sequence ID" value="GAG78873.1"/>
    <property type="molecule type" value="Genomic_DNA"/>
</dbReference>
<dbReference type="InterPro" id="IPR036890">
    <property type="entry name" value="HATPase_C_sf"/>
</dbReference>
<dbReference type="InterPro" id="IPR020568">
    <property type="entry name" value="Ribosomal_Su5_D2-typ_SF"/>
</dbReference>
<keyword evidence="3" id="KW-0234">DNA repair</keyword>
<dbReference type="GO" id="GO:0016887">
    <property type="term" value="F:ATP hydrolysis activity"/>
    <property type="evidence" value="ECO:0007669"/>
    <property type="project" value="InterPro"/>
</dbReference>